<feature type="transmembrane region" description="Helical" evidence="1">
    <location>
        <begin position="84"/>
        <end position="104"/>
    </location>
</feature>
<keyword evidence="1" id="KW-1133">Transmembrane helix</keyword>
<dbReference type="STRING" id="131310.A0A0N4ZDN3"/>
<evidence type="ECO:0000313" key="2">
    <source>
        <dbReference type="Proteomes" id="UP000038045"/>
    </source>
</evidence>
<organism evidence="2 3">
    <name type="scientific">Parastrongyloides trichosuri</name>
    <name type="common">Possum-specific nematode worm</name>
    <dbReference type="NCBI Taxonomy" id="131310"/>
    <lineage>
        <taxon>Eukaryota</taxon>
        <taxon>Metazoa</taxon>
        <taxon>Ecdysozoa</taxon>
        <taxon>Nematoda</taxon>
        <taxon>Chromadorea</taxon>
        <taxon>Rhabditida</taxon>
        <taxon>Tylenchina</taxon>
        <taxon>Panagrolaimomorpha</taxon>
        <taxon>Strongyloidoidea</taxon>
        <taxon>Strongyloididae</taxon>
        <taxon>Parastrongyloides</taxon>
    </lineage>
</organism>
<keyword evidence="1" id="KW-0812">Transmembrane</keyword>
<proteinExistence type="predicted"/>
<evidence type="ECO:0000256" key="1">
    <source>
        <dbReference type="SAM" id="Phobius"/>
    </source>
</evidence>
<dbReference type="WBParaSite" id="PTRK_0000569300.1">
    <property type="protein sequence ID" value="PTRK_0000569300.1"/>
    <property type="gene ID" value="PTRK_0000569300"/>
</dbReference>
<protein>
    <submittedName>
        <fullName evidence="3">7TM_GPCR_Srx domain-containing protein</fullName>
    </submittedName>
</protein>
<reference evidence="3" key="1">
    <citation type="submission" date="2017-02" db="UniProtKB">
        <authorList>
            <consortium name="WormBaseParasite"/>
        </authorList>
    </citation>
    <scope>IDENTIFICATION</scope>
</reference>
<sequence length="316" mass="36027">MIPPFDIIVILYEIISLIIYLSIVIFFTTQYTKHDKDGMNAFYTTFIIGFFVDTFEIAKSKFIVSIPSFGYFIEFYQTSPIPKYGIPIFGYTVTFATALGIFCITLNRNIATSFPMFYHLKWSKYTLLITFIIQIFLPLLVFHYEFGAEAKLKLDSDTGKYAFGMKDAEISKKNNTIAPIFSTIILILQVAFNALSIYKLCCVNAKTRTTLEFKILYSSIIYSSVATIGVSIICLRYWIKFAGIYNDSAALRDSGQMLGTYSSTIATTCQPYLMLAINANVRKNYLMFILRRKKVQPCKSVFGIKTTLITTKRTNI</sequence>
<feature type="transmembrane region" description="Helical" evidence="1">
    <location>
        <begin position="259"/>
        <end position="281"/>
    </location>
</feature>
<evidence type="ECO:0000313" key="3">
    <source>
        <dbReference type="WBParaSite" id="PTRK_0000569300.1"/>
    </source>
</evidence>
<dbReference type="PANTHER" id="PTHR31748:SF1">
    <property type="entry name" value="SERPENTINE RECEPTOR, CLASS V"/>
    <property type="match status" value="1"/>
</dbReference>
<keyword evidence="2" id="KW-1185">Reference proteome</keyword>
<dbReference type="AlphaFoldDB" id="A0A0N4ZDN3"/>
<feature type="transmembrane region" description="Helical" evidence="1">
    <location>
        <begin position="125"/>
        <end position="144"/>
    </location>
</feature>
<feature type="transmembrane region" description="Helical" evidence="1">
    <location>
        <begin position="219"/>
        <end position="239"/>
    </location>
</feature>
<name>A0A0N4ZDN3_PARTI</name>
<dbReference type="Proteomes" id="UP000038045">
    <property type="component" value="Unplaced"/>
</dbReference>
<feature type="transmembrane region" description="Helical" evidence="1">
    <location>
        <begin position="177"/>
        <end position="198"/>
    </location>
</feature>
<feature type="transmembrane region" description="Helical" evidence="1">
    <location>
        <begin position="41"/>
        <end position="64"/>
    </location>
</feature>
<accession>A0A0N4ZDN3</accession>
<feature type="transmembrane region" description="Helical" evidence="1">
    <location>
        <begin position="6"/>
        <end position="29"/>
    </location>
</feature>
<dbReference type="PANTHER" id="PTHR31748">
    <property type="entry name" value="SERPENTINE RECEPTOR, CLASS V"/>
    <property type="match status" value="1"/>
</dbReference>
<keyword evidence="1" id="KW-0472">Membrane</keyword>